<feature type="non-terminal residue" evidence="1">
    <location>
        <position position="1"/>
    </location>
</feature>
<accession>A0A699YB51</accession>
<name>A0A699YB51_HAELA</name>
<comment type="caution">
    <text evidence="1">The sequence shown here is derived from an EMBL/GenBank/DDBJ whole genome shotgun (WGS) entry which is preliminary data.</text>
</comment>
<dbReference type="Proteomes" id="UP000485058">
    <property type="component" value="Unassembled WGS sequence"/>
</dbReference>
<evidence type="ECO:0000313" key="1">
    <source>
        <dbReference type="EMBL" id="GFH06561.1"/>
    </source>
</evidence>
<reference evidence="1 2" key="1">
    <citation type="submission" date="2020-02" db="EMBL/GenBank/DDBJ databases">
        <title>Draft genome sequence of Haematococcus lacustris strain NIES-144.</title>
        <authorList>
            <person name="Morimoto D."/>
            <person name="Nakagawa S."/>
            <person name="Yoshida T."/>
            <person name="Sawayama S."/>
        </authorList>
    </citation>
    <scope>NUCLEOTIDE SEQUENCE [LARGE SCALE GENOMIC DNA]</scope>
    <source>
        <strain evidence="1 2">NIES-144</strain>
    </source>
</reference>
<dbReference type="AlphaFoldDB" id="A0A699YB51"/>
<protein>
    <submittedName>
        <fullName evidence="1">Uncharacterized protein</fullName>
    </submittedName>
</protein>
<gene>
    <name evidence="1" type="ORF">HaLaN_01212</name>
</gene>
<feature type="non-terminal residue" evidence="1">
    <location>
        <position position="69"/>
    </location>
</feature>
<dbReference type="EMBL" id="BLLF01000045">
    <property type="protein sequence ID" value="GFH06561.1"/>
    <property type="molecule type" value="Genomic_DNA"/>
</dbReference>
<sequence length="69" mass="7254">MPELQPHRDASAALGVLDEVLRSSLGPLGSDQLVVNELQQVLCTASGADMLGVMHPHNPLVALAIRSTL</sequence>
<dbReference type="InterPro" id="IPR027413">
    <property type="entry name" value="GROEL-like_equatorial_sf"/>
</dbReference>
<proteinExistence type="predicted"/>
<evidence type="ECO:0000313" key="2">
    <source>
        <dbReference type="Proteomes" id="UP000485058"/>
    </source>
</evidence>
<dbReference type="Gene3D" id="1.10.560.10">
    <property type="entry name" value="GroEL-like equatorial domain"/>
    <property type="match status" value="1"/>
</dbReference>
<dbReference type="SUPFAM" id="SSF48592">
    <property type="entry name" value="GroEL equatorial domain-like"/>
    <property type="match status" value="1"/>
</dbReference>
<keyword evidence="2" id="KW-1185">Reference proteome</keyword>
<organism evidence="1 2">
    <name type="scientific">Haematococcus lacustris</name>
    <name type="common">Green alga</name>
    <name type="synonym">Haematococcus pluvialis</name>
    <dbReference type="NCBI Taxonomy" id="44745"/>
    <lineage>
        <taxon>Eukaryota</taxon>
        <taxon>Viridiplantae</taxon>
        <taxon>Chlorophyta</taxon>
        <taxon>core chlorophytes</taxon>
        <taxon>Chlorophyceae</taxon>
        <taxon>CS clade</taxon>
        <taxon>Chlamydomonadales</taxon>
        <taxon>Haematococcaceae</taxon>
        <taxon>Haematococcus</taxon>
    </lineage>
</organism>